<dbReference type="GO" id="GO:0004567">
    <property type="term" value="F:beta-mannosidase activity"/>
    <property type="evidence" value="ECO:0007669"/>
    <property type="project" value="UniProtKB-EC"/>
</dbReference>
<comment type="catalytic activity">
    <reaction evidence="1">
        <text>Hydrolysis of terminal, non-reducing beta-D-mannose residues in beta-D-mannosides.</text>
        <dbReference type="EC" id="3.2.1.25"/>
    </reaction>
</comment>
<evidence type="ECO:0000256" key="12">
    <source>
        <dbReference type="ARBA" id="ARBA00041614"/>
    </source>
</evidence>
<feature type="domain" description="Glycoside hydrolase family 2 immunoglobulin-like beta-sandwich" evidence="13">
    <location>
        <begin position="225"/>
        <end position="329"/>
    </location>
</feature>
<comment type="caution">
    <text evidence="17">The sequence shown here is derived from an EMBL/GenBank/DDBJ whole genome shotgun (WGS) entry which is preliminary data.</text>
</comment>
<dbReference type="PANTHER" id="PTHR43730">
    <property type="entry name" value="BETA-MANNOSIDASE"/>
    <property type="match status" value="1"/>
</dbReference>
<reference evidence="17 18" key="1">
    <citation type="submission" date="2016-01" db="EMBL/GenBank/DDBJ databases">
        <title>Draft Genome Sequences of Seven Thermophilic Sporeformers Isolated from Foods.</title>
        <authorList>
            <person name="Berendsen E.M."/>
            <person name="Wells-Bennik M.H."/>
            <person name="Krawcyk A.O."/>
            <person name="De Jong A."/>
            <person name="Holsappel S."/>
            <person name="Eijlander R.T."/>
            <person name="Kuipers O.P."/>
        </authorList>
    </citation>
    <scope>NUCLEOTIDE SEQUENCE [LARGE SCALE GENOMIC DNA]</scope>
    <source>
        <strain evidence="17 18">B4135</strain>
    </source>
</reference>
<feature type="domain" description="Beta-mannosidase Ig-fold" evidence="14">
    <location>
        <begin position="787"/>
        <end position="844"/>
    </location>
</feature>
<evidence type="ECO:0000256" key="1">
    <source>
        <dbReference type="ARBA" id="ARBA00000829"/>
    </source>
</evidence>
<evidence type="ECO:0000256" key="9">
    <source>
        <dbReference type="ARBA" id="ARBA00023295"/>
    </source>
</evidence>
<dbReference type="PANTHER" id="PTHR43730:SF1">
    <property type="entry name" value="BETA-MANNOSIDASE"/>
    <property type="match status" value="1"/>
</dbReference>
<comment type="pathway">
    <text evidence="3">Glycan metabolism; N-glycan degradation.</text>
</comment>
<dbReference type="InterPro" id="IPR006102">
    <property type="entry name" value="Ig-like_GH2"/>
</dbReference>
<dbReference type="Pfam" id="PF17753">
    <property type="entry name" value="Ig_mannosidase"/>
    <property type="match status" value="1"/>
</dbReference>
<dbReference type="Gene3D" id="2.60.120.260">
    <property type="entry name" value="Galactose-binding domain-like"/>
    <property type="match status" value="1"/>
</dbReference>
<dbReference type="Gene3D" id="2.60.40.10">
    <property type="entry name" value="Immunoglobulins"/>
    <property type="match status" value="3"/>
</dbReference>
<dbReference type="Pfam" id="PF00703">
    <property type="entry name" value="Glyco_hydro_2"/>
    <property type="match status" value="1"/>
</dbReference>
<dbReference type="GO" id="GO:0006516">
    <property type="term" value="P:glycoprotein catabolic process"/>
    <property type="evidence" value="ECO:0007669"/>
    <property type="project" value="TreeGrafter"/>
</dbReference>
<keyword evidence="8" id="KW-0325">Glycoprotein</keyword>
<comment type="subunit">
    <text evidence="4">Homodimer.</text>
</comment>
<evidence type="ECO:0000313" key="18">
    <source>
        <dbReference type="Proteomes" id="UP000075683"/>
    </source>
</evidence>
<feature type="domain" description="Mannosidase Ig/CBM-like" evidence="15">
    <location>
        <begin position="698"/>
        <end position="783"/>
    </location>
</feature>
<dbReference type="InterPro" id="IPR013783">
    <property type="entry name" value="Ig-like_fold"/>
</dbReference>
<keyword evidence="9 17" id="KW-0326">Glycosidase</keyword>
<evidence type="ECO:0000256" key="8">
    <source>
        <dbReference type="ARBA" id="ARBA00023180"/>
    </source>
</evidence>
<evidence type="ECO:0000256" key="10">
    <source>
        <dbReference type="ARBA" id="ARBA00038429"/>
    </source>
</evidence>
<evidence type="ECO:0000259" key="16">
    <source>
        <dbReference type="Pfam" id="PF22666"/>
    </source>
</evidence>
<dbReference type="SUPFAM" id="SSF51445">
    <property type="entry name" value="(Trans)glycosidases"/>
    <property type="match status" value="1"/>
</dbReference>
<dbReference type="GO" id="GO:0005975">
    <property type="term" value="P:carbohydrate metabolic process"/>
    <property type="evidence" value="ECO:0007669"/>
    <property type="project" value="InterPro"/>
</dbReference>
<dbReference type="GO" id="GO:0005576">
    <property type="term" value="C:extracellular region"/>
    <property type="evidence" value="ECO:0007669"/>
    <property type="project" value="UniProtKB-SubCell"/>
</dbReference>
<dbReference type="Gene3D" id="3.20.20.80">
    <property type="entry name" value="Glycosidases"/>
    <property type="match status" value="1"/>
</dbReference>
<dbReference type="InterPro" id="IPR050887">
    <property type="entry name" value="Beta-mannosidase_GH2"/>
</dbReference>
<evidence type="ECO:0000256" key="11">
    <source>
        <dbReference type="ARBA" id="ARBA00041069"/>
    </source>
</evidence>
<evidence type="ECO:0000256" key="4">
    <source>
        <dbReference type="ARBA" id="ARBA00011738"/>
    </source>
</evidence>
<keyword evidence="7 17" id="KW-0378">Hydrolase</keyword>
<organism evidence="17 18">
    <name type="scientific">Caldibacillus debilis</name>
    <dbReference type="NCBI Taxonomy" id="301148"/>
    <lineage>
        <taxon>Bacteria</taxon>
        <taxon>Bacillati</taxon>
        <taxon>Bacillota</taxon>
        <taxon>Bacilli</taxon>
        <taxon>Bacillales</taxon>
        <taxon>Bacillaceae</taxon>
        <taxon>Caldibacillus</taxon>
    </lineage>
</organism>
<name>A0A150MC89_9BACI</name>
<evidence type="ECO:0000256" key="2">
    <source>
        <dbReference type="ARBA" id="ARBA00004613"/>
    </source>
</evidence>
<evidence type="ECO:0000313" key="17">
    <source>
        <dbReference type="EMBL" id="KYD21955.1"/>
    </source>
</evidence>
<dbReference type="EC" id="3.2.1.25" evidence="5"/>
<evidence type="ECO:0000259" key="14">
    <source>
        <dbReference type="Pfam" id="PF17753"/>
    </source>
</evidence>
<evidence type="ECO:0000256" key="7">
    <source>
        <dbReference type="ARBA" id="ARBA00022801"/>
    </source>
</evidence>
<evidence type="ECO:0000256" key="5">
    <source>
        <dbReference type="ARBA" id="ARBA00012754"/>
    </source>
</evidence>
<dbReference type="EMBL" id="LQYT01000016">
    <property type="protein sequence ID" value="KYD21955.1"/>
    <property type="molecule type" value="Genomic_DNA"/>
</dbReference>
<evidence type="ECO:0000259" key="15">
    <source>
        <dbReference type="Pfam" id="PF17786"/>
    </source>
</evidence>
<evidence type="ECO:0000259" key="13">
    <source>
        <dbReference type="Pfam" id="PF00703"/>
    </source>
</evidence>
<sequence>MPTGSGPAEGAGFRRKEQSAFLEREECDLLIHDNWKIRWFDEGEVPDLAVADPDYTDHFWLPAKVPGDVHSTLLENGLIDHPYFGHNDQKCRWVERKVWWYRTEFAFDGKEPAKDERLELIFEGLDTFATVYLNGKELGTAENMFIPHIFDVTREIRKGRNVLAVKFSPVADRVKGKEKNYWSGFSKDRIWVRKAQYQFGWDWCPPLVSAGIWQAVRLERRKRAKIESVYARTLKADAHSAEVNVEIQVKTFVNGLPLAAEISLKNGGEEVTARASAMDGDRMEATLQIRNPKLWWTHDLGEPHLYRLTVRLLADGETVDRRETEIGIRTIGLKREDEKGKPRFTFVLNGKELFAKGANWIPVDLLLGSAPESRYKHLILLAKEANMNMLRVWGGGIYEKEVFYRECDRQGILVWQDFMFACALYPDYNRNFMENVRKEVAAVIRRLRNHPCLALWCGNNENDWLYEVGVSAGEIRTPFYGEKIYHELIPELLARLDPSRPYWPSSPYGGNDHNSQEEGDRHNWQVWHGNVEPRKFGENLGQNLTPEGVSFRNFRKDRTRFSSEFGIHASANRHTLEKYLPPGSLHLGSGELSYRNKDFHQEKGFLLMEGFTGIPKDFREYFYFSMMTQAEGLKYGVEHYRRNMPETSGALIWQLNDCWPGTSWSMIDYCLLPKASYYYSKKFFAPFHYSVEHDPGENLKIWVTNDSREKIEDTLLLEVHDFYGGRIFAKTFPVSAEAGRSAFIAELAEAEILRGCPAERAVIRLKSLGQRAEDNFHYLRNHKELDLPKAKLDVRKDPEKGEITVRTDRFARFVHLDVPGEGILFSDNFFDLLPGEEKRVKITSLDGGAVALEYLTVSAVNGTAGEEG</sequence>
<dbReference type="Pfam" id="PF17786">
    <property type="entry name" value="Mannosidase_ig"/>
    <property type="match status" value="1"/>
</dbReference>
<dbReference type="AlphaFoldDB" id="A0A150MC89"/>
<dbReference type="InterPro" id="IPR054593">
    <property type="entry name" value="Beta-mannosidase-like_N2"/>
</dbReference>
<comment type="subcellular location">
    <subcellularLocation>
        <location evidence="2">Secreted</location>
    </subcellularLocation>
</comment>
<protein>
    <recommendedName>
        <fullName evidence="11">Beta-mannosidase B</fullName>
        <ecNumber evidence="5">3.2.1.25</ecNumber>
    </recommendedName>
    <alternativeName>
        <fullName evidence="12">Mannanase B</fullName>
    </alternativeName>
</protein>
<feature type="domain" description="Beta-mannosidase-like galactose-binding" evidence="16">
    <location>
        <begin position="57"/>
        <end position="214"/>
    </location>
</feature>
<dbReference type="STRING" id="301148.B4135_1581"/>
<comment type="similarity">
    <text evidence="10">Belongs to the glycosyl hydrolase 2 family. Beta-mannosidase B subfamily.</text>
</comment>
<dbReference type="PATRIC" id="fig|301148.3.peg.1071"/>
<dbReference type="Proteomes" id="UP000075683">
    <property type="component" value="Unassembled WGS sequence"/>
</dbReference>
<proteinExistence type="inferred from homology"/>
<accession>A0A150MC89</accession>
<dbReference type="InterPro" id="IPR017853">
    <property type="entry name" value="GH"/>
</dbReference>
<dbReference type="InterPro" id="IPR036156">
    <property type="entry name" value="Beta-gal/glucu_dom_sf"/>
</dbReference>
<keyword evidence="6" id="KW-0964">Secreted</keyword>
<dbReference type="SUPFAM" id="SSF49785">
    <property type="entry name" value="Galactose-binding domain-like"/>
    <property type="match status" value="1"/>
</dbReference>
<dbReference type="InterPro" id="IPR041447">
    <property type="entry name" value="Mannosidase_ig"/>
</dbReference>
<dbReference type="SUPFAM" id="SSF49303">
    <property type="entry name" value="beta-Galactosidase/glucuronidase domain"/>
    <property type="match status" value="3"/>
</dbReference>
<dbReference type="FunFam" id="3.20.20.80:FF:000050">
    <property type="entry name" value="Beta-mannosidase B"/>
    <property type="match status" value="1"/>
</dbReference>
<dbReference type="InterPro" id="IPR008979">
    <property type="entry name" value="Galactose-bd-like_sf"/>
</dbReference>
<dbReference type="InterPro" id="IPR041625">
    <property type="entry name" value="Beta-mannosidase_Ig"/>
</dbReference>
<dbReference type="Pfam" id="PF22666">
    <property type="entry name" value="Glyco_hydro_2_N2"/>
    <property type="match status" value="1"/>
</dbReference>
<evidence type="ECO:0000256" key="6">
    <source>
        <dbReference type="ARBA" id="ARBA00022525"/>
    </source>
</evidence>
<evidence type="ECO:0000256" key="3">
    <source>
        <dbReference type="ARBA" id="ARBA00004740"/>
    </source>
</evidence>
<gene>
    <name evidence="17" type="ORF">B4135_1581</name>
</gene>